<comment type="caution">
    <text evidence="2">The sequence shown here is derived from an EMBL/GenBank/DDBJ whole genome shotgun (WGS) entry which is preliminary data.</text>
</comment>
<dbReference type="Gene3D" id="3.40.710.10">
    <property type="entry name" value="DD-peptidase/beta-lactamase superfamily"/>
    <property type="match status" value="1"/>
</dbReference>
<reference evidence="3" key="1">
    <citation type="submission" date="2023-07" db="EMBL/GenBank/DDBJ databases">
        <title>Description of three actinobacteria isolated from air of manufacturing shop in a pharmaceutical factory.</title>
        <authorList>
            <person name="Zhang D.-F."/>
        </authorList>
    </citation>
    <scope>NUCLEOTIDE SEQUENCE [LARGE SCALE GENOMIC DNA]</scope>
    <source>
        <strain evidence="3">CCTCC AB 207010</strain>
    </source>
</reference>
<dbReference type="SUPFAM" id="SSF56601">
    <property type="entry name" value="beta-lactamase/transpeptidase-like"/>
    <property type="match status" value="1"/>
</dbReference>
<dbReference type="InterPro" id="IPR050491">
    <property type="entry name" value="AmpC-like"/>
</dbReference>
<dbReference type="Pfam" id="PF00144">
    <property type="entry name" value="Beta-lactamase"/>
    <property type="match status" value="1"/>
</dbReference>
<dbReference type="RefSeq" id="WP_310537855.1">
    <property type="nucleotide sequence ID" value="NZ_BAAAOC010000084.1"/>
</dbReference>
<evidence type="ECO:0000259" key="1">
    <source>
        <dbReference type="Pfam" id="PF00144"/>
    </source>
</evidence>
<evidence type="ECO:0000313" key="2">
    <source>
        <dbReference type="EMBL" id="MDR5712484.1"/>
    </source>
</evidence>
<keyword evidence="2" id="KW-0378">Hydrolase</keyword>
<feature type="domain" description="Beta-lactamase-related" evidence="1">
    <location>
        <begin position="55"/>
        <end position="338"/>
    </location>
</feature>
<dbReference type="PANTHER" id="PTHR46825:SF8">
    <property type="entry name" value="BETA-LACTAMASE-RELATED"/>
    <property type="match status" value="1"/>
</dbReference>
<dbReference type="GO" id="GO:0016787">
    <property type="term" value="F:hydrolase activity"/>
    <property type="evidence" value="ECO:0007669"/>
    <property type="project" value="UniProtKB-KW"/>
</dbReference>
<name>A0ABU1FUZ3_9MICC</name>
<protein>
    <submittedName>
        <fullName evidence="2">Serine hydrolase domain-containing protein</fullName>
        <ecNumber evidence="2">3.1.1.103</ecNumber>
    </submittedName>
</protein>
<sequence length="351" mass="37752">MSTTTAPGRGLTIAGICCLLALTACQQPETLPERGEGTREEQLQSFLEDNSREFRHSAAVAVIEDGDIHIATSGEARTDSVFEIASLSKPLTGMLLADAVDRGEVQLEDPVADLLPELSGTEVGEVSLEELATHTSGLPLVPEAEGFSDESDALRREGRNPYPIDAEELVRLAGQQQLSGRGSYLYSNFGISLLGHALAARAGIPYEDLLVERLTGPLEMEHTFASRLDGHPSDELLLPGHGVGEEETFASEAFSPSSSLRSSIADYSTFALAVLEDEAPGMSAADPSSLHPRMGLGWHLDDETTLWHNGMSHGFGTIVWIDRAEETAVVIFSNEANDLTDIGQRLLRDLD</sequence>
<proteinExistence type="predicted"/>
<dbReference type="EC" id="3.1.1.103" evidence="2"/>
<evidence type="ECO:0000313" key="3">
    <source>
        <dbReference type="Proteomes" id="UP001260872"/>
    </source>
</evidence>
<dbReference type="PANTHER" id="PTHR46825">
    <property type="entry name" value="D-ALANYL-D-ALANINE-CARBOXYPEPTIDASE/ENDOPEPTIDASE AMPH"/>
    <property type="match status" value="1"/>
</dbReference>
<dbReference type="EMBL" id="JAVKGT010000026">
    <property type="protein sequence ID" value="MDR5712484.1"/>
    <property type="molecule type" value="Genomic_DNA"/>
</dbReference>
<accession>A0ABU1FUZ3</accession>
<gene>
    <name evidence="2" type="ORF">RH857_10125</name>
</gene>
<keyword evidence="3" id="KW-1185">Reference proteome</keyword>
<dbReference type="Proteomes" id="UP001260872">
    <property type="component" value="Unassembled WGS sequence"/>
</dbReference>
<dbReference type="InterPro" id="IPR001466">
    <property type="entry name" value="Beta-lactam-related"/>
</dbReference>
<organism evidence="2 3">
    <name type="scientific">Nesterenkonia flava</name>
    <dbReference type="NCBI Taxonomy" id="469799"/>
    <lineage>
        <taxon>Bacteria</taxon>
        <taxon>Bacillati</taxon>
        <taxon>Actinomycetota</taxon>
        <taxon>Actinomycetes</taxon>
        <taxon>Micrococcales</taxon>
        <taxon>Micrococcaceae</taxon>
        <taxon>Nesterenkonia</taxon>
    </lineage>
</organism>
<dbReference type="InterPro" id="IPR012338">
    <property type="entry name" value="Beta-lactam/transpept-like"/>
</dbReference>